<feature type="compositionally biased region" description="Basic and acidic residues" evidence="1">
    <location>
        <begin position="266"/>
        <end position="281"/>
    </location>
</feature>
<evidence type="ECO:0000313" key="4">
    <source>
        <dbReference type="Proteomes" id="UP000001070"/>
    </source>
</evidence>
<dbReference type="InParanoid" id="B4JRU8"/>
<dbReference type="PANTHER" id="PTHR21315">
    <property type="entry name" value="APRATAXIN AND PNK-LIKE FACTOR-RELATED"/>
    <property type="match status" value="1"/>
</dbReference>
<feature type="domain" description="PBZ-type" evidence="2">
    <location>
        <begin position="163"/>
        <end position="188"/>
    </location>
</feature>
<feature type="compositionally biased region" description="Basic and acidic residues" evidence="1">
    <location>
        <begin position="41"/>
        <end position="52"/>
    </location>
</feature>
<sequence length="306" mass="33583">MSADEGEHLEETSGKKNDLETVTSGKRKLPDEEEANVETSESNKRRKSEDNHATTSNNNVVVKEEPTEQEPGNVETAAVEPVVVEPSSEAEPSSSSNIPIAIKTEPLTNADNDVSAAISSSGTSTSGAAVRTEPTIVVKTEPTNSNQSPAPPADCSVSSSTLRPSCHFGIRCYRQNPAHRNSEAHPGDSDYRRPSYPMPPLGTPSCPFGNSCYRRNPMHFQQYSHPPDFNSAQNISNRLRERRAQAQSSYVDADLTSDDEEEDPFHEEGGSDLDYKPGAKEADDDDDEEEDELEFNSERQNCDEYD</sequence>
<feature type="compositionally biased region" description="Polar residues" evidence="1">
    <location>
        <begin position="219"/>
        <end position="237"/>
    </location>
</feature>
<dbReference type="GO" id="GO:0006302">
    <property type="term" value="P:double-strand break repair"/>
    <property type="evidence" value="ECO:0007669"/>
    <property type="project" value="InterPro"/>
</dbReference>
<dbReference type="FunCoup" id="B4JRU8">
    <property type="interactions" value="248"/>
</dbReference>
<dbReference type="GO" id="GO:0035861">
    <property type="term" value="C:site of double-strand break"/>
    <property type="evidence" value="ECO:0007669"/>
    <property type="project" value="TreeGrafter"/>
</dbReference>
<dbReference type="HOGENOM" id="CLU_079469_0_0_1"/>
<dbReference type="EMBL" id="CH916373">
    <property type="protein sequence ID" value="EDV94488.1"/>
    <property type="molecule type" value="Genomic_DNA"/>
</dbReference>
<dbReference type="KEGG" id="dgr:6567788"/>
<dbReference type="InterPro" id="IPR019406">
    <property type="entry name" value="APLF_PBZ"/>
</dbReference>
<protein>
    <submittedName>
        <fullName evidence="3">GH19483</fullName>
    </submittedName>
</protein>
<dbReference type="STRING" id="7222.B4JRU8"/>
<name>B4JRU8_DROGR</name>
<dbReference type="InterPro" id="IPR039253">
    <property type="entry name" value="APLF"/>
</dbReference>
<proteinExistence type="predicted"/>
<dbReference type="GO" id="GO:0005634">
    <property type="term" value="C:nucleus"/>
    <property type="evidence" value="ECO:0007669"/>
    <property type="project" value="TreeGrafter"/>
</dbReference>
<dbReference type="PhylomeDB" id="B4JRU8"/>
<feature type="compositionally biased region" description="Acidic residues" evidence="1">
    <location>
        <begin position="282"/>
        <end position="295"/>
    </location>
</feature>
<reference evidence="3 4" key="1">
    <citation type="journal article" date="2007" name="Nature">
        <title>Evolution of genes and genomes on the Drosophila phylogeny.</title>
        <authorList>
            <consortium name="Drosophila 12 Genomes Consortium"/>
            <person name="Clark A.G."/>
            <person name="Eisen M.B."/>
            <person name="Smith D.R."/>
            <person name="Bergman C.M."/>
            <person name="Oliver B."/>
            <person name="Markow T.A."/>
            <person name="Kaufman T.C."/>
            <person name="Kellis M."/>
            <person name="Gelbart W."/>
            <person name="Iyer V.N."/>
            <person name="Pollard D.A."/>
            <person name="Sackton T.B."/>
            <person name="Larracuente A.M."/>
            <person name="Singh N.D."/>
            <person name="Abad J.P."/>
            <person name="Abt D.N."/>
            <person name="Adryan B."/>
            <person name="Aguade M."/>
            <person name="Akashi H."/>
            <person name="Anderson W.W."/>
            <person name="Aquadro C.F."/>
            <person name="Ardell D.H."/>
            <person name="Arguello R."/>
            <person name="Artieri C.G."/>
            <person name="Barbash D.A."/>
            <person name="Barker D."/>
            <person name="Barsanti P."/>
            <person name="Batterham P."/>
            <person name="Batzoglou S."/>
            <person name="Begun D."/>
            <person name="Bhutkar A."/>
            <person name="Blanco E."/>
            <person name="Bosak S.A."/>
            <person name="Bradley R.K."/>
            <person name="Brand A.D."/>
            <person name="Brent M.R."/>
            <person name="Brooks A.N."/>
            <person name="Brown R.H."/>
            <person name="Butlin R.K."/>
            <person name="Caggese C."/>
            <person name="Calvi B.R."/>
            <person name="Bernardo de Carvalho A."/>
            <person name="Caspi A."/>
            <person name="Castrezana S."/>
            <person name="Celniker S.E."/>
            <person name="Chang J.L."/>
            <person name="Chapple C."/>
            <person name="Chatterji S."/>
            <person name="Chinwalla A."/>
            <person name="Civetta A."/>
            <person name="Clifton S.W."/>
            <person name="Comeron J.M."/>
            <person name="Costello J.C."/>
            <person name="Coyne J.A."/>
            <person name="Daub J."/>
            <person name="David R.G."/>
            <person name="Delcher A.L."/>
            <person name="Delehaunty K."/>
            <person name="Do C.B."/>
            <person name="Ebling H."/>
            <person name="Edwards K."/>
            <person name="Eickbush T."/>
            <person name="Evans J.D."/>
            <person name="Filipski A."/>
            <person name="Findeiss S."/>
            <person name="Freyhult E."/>
            <person name="Fulton L."/>
            <person name="Fulton R."/>
            <person name="Garcia A.C."/>
            <person name="Gardiner A."/>
            <person name="Garfield D.A."/>
            <person name="Garvin B.E."/>
            <person name="Gibson G."/>
            <person name="Gilbert D."/>
            <person name="Gnerre S."/>
            <person name="Godfrey J."/>
            <person name="Good R."/>
            <person name="Gotea V."/>
            <person name="Gravely B."/>
            <person name="Greenberg A.J."/>
            <person name="Griffiths-Jones S."/>
            <person name="Gross S."/>
            <person name="Guigo R."/>
            <person name="Gustafson E.A."/>
            <person name="Haerty W."/>
            <person name="Hahn M.W."/>
            <person name="Halligan D.L."/>
            <person name="Halpern A.L."/>
            <person name="Halter G.M."/>
            <person name="Han M.V."/>
            <person name="Heger A."/>
            <person name="Hillier L."/>
            <person name="Hinrichs A.S."/>
            <person name="Holmes I."/>
            <person name="Hoskins R.A."/>
            <person name="Hubisz M.J."/>
            <person name="Hultmark D."/>
            <person name="Huntley M.A."/>
            <person name="Jaffe D.B."/>
            <person name="Jagadeeshan S."/>
            <person name="Jeck W.R."/>
            <person name="Johnson J."/>
            <person name="Jones C.D."/>
            <person name="Jordan W.C."/>
            <person name="Karpen G.H."/>
            <person name="Kataoka E."/>
            <person name="Keightley P.D."/>
            <person name="Kheradpour P."/>
            <person name="Kirkness E.F."/>
            <person name="Koerich L.B."/>
            <person name="Kristiansen K."/>
            <person name="Kudrna D."/>
            <person name="Kulathinal R.J."/>
            <person name="Kumar S."/>
            <person name="Kwok R."/>
            <person name="Lander E."/>
            <person name="Langley C.H."/>
            <person name="Lapoint R."/>
            <person name="Lazzaro B.P."/>
            <person name="Lee S.J."/>
            <person name="Levesque L."/>
            <person name="Li R."/>
            <person name="Lin C.F."/>
            <person name="Lin M.F."/>
            <person name="Lindblad-Toh K."/>
            <person name="Llopart A."/>
            <person name="Long M."/>
            <person name="Low L."/>
            <person name="Lozovsky E."/>
            <person name="Lu J."/>
            <person name="Luo M."/>
            <person name="Machado C.A."/>
            <person name="Makalowski W."/>
            <person name="Marzo M."/>
            <person name="Matsuda M."/>
            <person name="Matzkin L."/>
            <person name="McAllister B."/>
            <person name="McBride C.S."/>
            <person name="McKernan B."/>
            <person name="McKernan K."/>
            <person name="Mendez-Lago M."/>
            <person name="Minx P."/>
            <person name="Mollenhauer M.U."/>
            <person name="Montooth K."/>
            <person name="Mount S.M."/>
            <person name="Mu X."/>
            <person name="Myers E."/>
            <person name="Negre B."/>
            <person name="Newfeld S."/>
            <person name="Nielsen R."/>
            <person name="Noor M.A."/>
            <person name="O'Grady P."/>
            <person name="Pachter L."/>
            <person name="Papaceit M."/>
            <person name="Parisi M.J."/>
            <person name="Parisi M."/>
            <person name="Parts L."/>
            <person name="Pedersen J.S."/>
            <person name="Pesole G."/>
            <person name="Phillippy A.M."/>
            <person name="Ponting C.P."/>
            <person name="Pop M."/>
            <person name="Porcelli D."/>
            <person name="Powell J.R."/>
            <person name="Prohaska S."/>
            <person name="Pruitt K."/>
            <person name="Puig M."/>
            <person name="Quesneville H."/>
            <person name="Ram K.R."/>
            <person name="Rand D."/>
            <person name="Rasmussen M.D."/>
            <person name="Reed L.K."/>
            <person name="Reenan R."/>
            <person name="Reily A."/>
            <person name="Remington K.A."/>
            <person name="Rieger T.T."/>
            <person name="Ritchie M.G."/>
            <person name="Robin C."/>
            <person name="Rogers Y.H."/>
            <person name="Rohde C."/>
            <person name="Rozas J."/>
            <person name="Rubenfield M.J."/>
            <person name="Ruiz A."/>
            <person name="Russo S."/>
            <person name="Salzberg S.L."/>
            <person name="Sanchez-Gracia A."/>
            <person name="Saranga D.J."/>
            <person name="Sato H."/>
            <person name="Schaeffer S.W."/>
            <person name="Schatz M.C."/>
            <person name="Schlenke T."/>
            <person name="Schwartz R."/>
            <person name="Segarra C."/>
            <person name="Singh R.S."/>
            <person name="Sirot L."/>
            <person name="Sirota M."/>
            <person name="Sisneros N.B."/>
            <person name="Smith C.D."/>
            <person name="Smith T.F."/>
            <person name="Spieth J."/>
            <person name="Stage D.E."/>
            <person name="Stark A."/>
            <person name="Stephan W."/>
            <person name="Strausberg R.L."/>
            <person name="Strempel S."/>
            <person name="Sturgill D."/>
            <person name="Sutton G."/>
            <person name="Sutton G.G."/>
            <person name="Tao W."/>
            <person name="Teichmann S."/>
            <person name="Tobari Y.N."/>
            <person name="Tomimura Y."/>
            <person name="Tsolas J.M."/>
            <person name="Valente V.L."/>
            <person name="Venter E."/>
            <person name="Venter J.C."/>
            <person name="Vicario S."/>
            <person name="Vieira F.G."/>
            <person name="Vilella A.J."/>
            <person name="Villasante A."/>
            <person name="Walenz B."/>
            <person name="Wang J."/>
            <person name="Wasserman M."/>
            <person name="Watts T."/>
            <person name="Wilson D."/>
            <person name="Wilson R.K."/>
            <person name="Wing R.A."/>
            <person name="Wolfner M.F."/>
            <person name="Wong A."/>
            <person name="Wong G.K."/>
            <person name="Wu C.I."/>
            <person name="Wu G."/>
            <person name="Yamamoto D."/>
            <person name="Yang H.P."/>
            <person name="Yang S.P."/>
            <person name="Yorke J.A."/>
            <person name="Yoshida K."/>
            <person name="Zdobnov E."/>
            <person name="Zhang P."/>
            <person name="Zhang Y."/>
            <person name="Zimin A.V."/>
            <person name="Baldwin J."/>
            <person name="Abdouelleil A."/>
            <person name="Abdulkadir J."/>
            <person name="Abebe A."/>
            <person name="Abera B."/>
            <person name="Abreu J."/>
            <person name="Acer S.C."/>
            <person name="Aftuck L."/>
            <person name="Alexander A."/>
            <person name="An P."/>
            <person name="Anderson E."/>
            <person name="Anderson S."/>
            <person name="Arachi H."/>
            <person name="Azer M."/>
            <person name="Bachantsang P."/>
            <person name="Barry A."/>
            <person name="Bayul T."/>
            <person name="Berlin A."/>
            <person name="Bessette D."/>
            <person name="Bloom T."/>
            <person name="Blye J."/>
            <person name="Boguslavskiy L."/>
            <person name="Bonnet C."/>
            <person name="Boukhgalter B."/>
            <person name="Bourzgui I."/>
            <person name="Brown A."/>
            <person name="Cahill P."/>
            <person name="Channer S."/>
            <person name="Cheshatsang Y."/>
            <person name="Chuda L."/>
            <person name="Citroen M."/>
            <person name="Collymore A."/>
            <person name="Cooke P."/>
            <person name="Costello M."/>
            <person name="D'Aco K."/>
            <person name="Daza R."/>
            <person name="De Haan G."/>
            <person name="DeGray S."/>
            <person name="DeMaso C."/>
            <person name="Dhargay N."/>
            <person name="Dooley K."/>
            <person name="Dooley E."/>
            <person name="Doricent M."/>
            <person name="Dorje P."/>
            <person name="Dorjee K."/>
            <person name="Dupes A."/>
            <person name="Elong R."/>
            <person name="Falk J."/>
            <person name="Farina A."/>
            <person name="Faro S."/>
            <person name="Ferguson D."/>
            <person name="Fisher S."/>
            <person name="Foley C.D."/>
            <person name="Franke A."/>
            <person name="Friedrich D."/>
            <person name="Gadbois L."/>
            <person name="Gearin G."/>
            <person name="Gearin C.R."/>
            <person name="Giannoukos G."/>
            <person name="Goode T."/>
            <person name="Graham J."/>
            <person name="Grandbois E."/>
            <person name="Grewal S."/>
            <person name="Gyaltsen K."/>
            <person name="Hafez N."/>
            <person name="Hagos B."/>
            <person name="Hall J."/>
            <person name="Henson C."/>
            <person name="Hollinger A."/>
            <person name="Honan T."/>
            <person name="Huard M.D."/>
            <person name="Hughes L."/>
            <person name="Hurhula B."/>
            <person name="Husby M.E."/>
            <person name="Kamat A."/>
            <person name="Kanga B."/>
            <person name="Kashin S."/>
            <person name="Khazanovich D."/>
            <person name="Kisner P."/>
            <person name="Lance K."/>
            <person name="Lara M."/>
            <person name="Lee W."/>
            <person name="Lennon N."/>
            <person name="Letendre F."/>
            <person name="LeVine R."/>
            <person name="Lipovsky A."/>
            <person name="Liu X."/>
            <person name="Liu J."/>
            <person name="Liu S."/>
            <person name="Lokyitsang T."/>
            <person name="Lokyitsang Y."/>
            <person name="Lubonja R."/>
            <person name="Lui A."/>
            <person name="MacDonald P."/>
            <person name="Magnisalis V."/>
            <person name="Maru K."/>
            <person name="Matthews C."/>
            <person name="McCusker W."/>
            <person name="McDonough S."/>
            <person name="Mehta T."/>
            <person name="Meldrim J."/>
            <person name="Meneus L."/>
            <person name="Mihai O."/>
            <person name="Mihalev A."/>
            <person name="Mihova T."/>
            <person name="Mittelman R."/>
            <person name="Mlenga V."/>
            <person name="Montmayeur A."/>
            <person name="Mulrain L."/>
            <person name="Navidi A."/>
            <person name="Naylor J."/>
            <person name="Negash T."/>
            <person name="Nguyen T."/>
            <person name="Nguyen N."/>
            <person name="Nicol R."/>
            <person name="Norbu C."/>
            <person name="Norbu N."/>
            <person name="Novod N."/>
            <person name="O'Neill B."/>
            <person name="Osman S."/>
            <person name="Markiewicz E."/>
            <person name="Oyono O.L."/>
            <person name="Patti C."/>
            <person name="Phunkhang P."/>
            <person name="Pierre F."/>
            <person name="Priest M."/>
            <person name="Raghuraman S."/>
            <person name="Rege F."/>
            <person name="Reyes R."/>
            <person name="Rise C."/>
            <person name="Rogov P."/>
            <person name="Ross K."/>
            <person name="Ryan E."/>
            <person name="Settipalli S."/>
            <person name="Shea T."/>
            <person name="Sherpa N."/>
            <person name="Shi L."/>
            <person name="Shih D."/>
            <person name="Sparrow T."/>
            <person name="Spaulding J."/>
            <person name="Stalker J."/>
            <person name="Stange-Thomann N."/>
            <person name="Stavropoulos S."/>
            <person name="Stone C."/>
            <person name="Strader C."/>
            <person name="Tesfaye S."/>
            <person name="Thomson T."/>
            <person name="Thoulutsang Y."/>
            <person name="Thoulutsang D."/>
            <person name="Topham K."/>
            <person name="Topping I."/>
            <person name="Tsamla T."/>
            <person name="Vassiliev H."/>
            <person name="Vo A."/>
            <person name="Wangchuk T."/>
            <person name="Wangdi T."/>
            <person name="Weiand M."/>
            <person name="Wilkinson J."/>
            <person name="Wilson A."/>
            <person name="Yadav S."/>
            <person name="Young G."/>
            <person name="Yu Q."/>
            <person name="Zembek L."/>
            <person name="Zhong D."/>
            <person name="Zimmer A."/>
            <person name="Zwirko Z."/>
            <person name="Jaffe D.B."/>
            <person name="Alvarez P."/>
            <person name="Brockman W."/>
            <person name="Butler J."/>
            <person name="Chin C."/>
            <person name="Gnerre S."/>
            <person name="Grabherr M."/>
            <person name="Kleber M."/>
            <person name="Mauceli E."/>
            <person name="MacCallum I."/>
        </authorList>
    </citation>
    <scope>NUCLEOTIDE SEQUENCE [LARGE SCALE GENOMIC DNA]</scope>
    <source>
        <strain evidence="4">Tucson 15287-2541.00</strain>
    </source>
</reference>
<dbReference type="Pfam" id="PF10283">
    <property type="entry name" value="zf-CCHH"/>
    <property type="match status" value="2"/>
</dbReference>
<dbReference type="PANTHER" id="PTHR21315:SF2">
    <property type="entry name" value="APRATAXIN AND PNK-LIKE FACTOR"/>
    <property type="match status" value="1"/>
</dbReference>
<dbReference type="OrthoDB" id="10256774at2759"/>
<feature type="compositionally biased region" description="Basic and acidic residues" evidence="1">
    <location>
        <begin position="180"/>
        <end position="193"/>
    </location>
</feature>
<feature type="compositionally biased region" description="Acidic residues" evidence="1">
    <location>
        <begin position="255"/>
        <end position="265"/>
    </location>
</feature>
<dbReference type="OMA" id="RMSHPPN"/>
<dbReference type="eggNOG" id="ENOG502R7QZ">
    <property type="taxonomic scope" value="Eukaryota"/>
</dbReference>
<feature type="compositionally biased region" description="Basic and acidic residues" evidence="1">
    <location>
        <begin position="296"/>
        <end position="306"/>
    </location>
</feature>
<feature type="region of interest" description="Disordered" evidence="1">
    <location>
        <begin position="140"/>
        <end position="159"/>
    </location>
</feature>
<dbReference type="GO" id="GO:0003906">
    <property type="term" value="F:DNA-(apurinic or apyrimidinic site) endonuclease activity"/>
    <property type="evidence" value="ECO:0007669"/>
    <property type="project" value="InterPro"/>
</dbReference>
<organism evidence="4">
    <name type="scientific">Drosophila grimshawi</name>
    <name type="common">Hawaiian fruit fly</name>
    <name type="synonym">Idiomyia grimshawi</name>
    <dbReference type="NCBI Taxonomy" id="7222"/>
    <lineage>
        <taxon>Eukaryota</taxon>
        <taxon>Metazoa</taxon>
        <taxon>Ecdysozoa</taxon>
        <taxon>Arthropoda</taxon>
        <taxon>Hexapoda</taxon>
        <taxon>Insecta</taxon>
        <taxon>Pterygota</taxon>
        <taxon>Neoptera</taxon>
        <taxon>Endopterygota</taxon>
        <taxon>Diptera</taxon>
        <taxon>Brachycera</taxon>
        <taxon>Muscomorpha</taxon>
        <taxon>Ephydroidea</taxon>
        <taxon>Drosophilidae</taxon>
        <taxon>Drosophila</taxon>
        <taxon>Hawaiian Drosophila</taxon>
    </lineage>
</organism>
<keyword evidence="4" id="KW-1185">Reference proteome</keyword>
<gene>
    <name evidence="3" type="primary">Dgri\GH19483</name>
    <name evidence="3" type="ORF">Dgri_GH19483</name>
</gene>
<feature type="domain" description="PBZ-type" evidence="2">
    <location>
        <begin position="204"/>
        <end position="228"/>
    </location>
</feature>
<feature type="region of interest" description="Disordered" evidence="1">
    <location>
        <begin position="174"/>
        <end position="306"/>
    </location>
</feature>
<feature type="compositionally biased region" description="Basic and acidic residues" evidence="1">
    <location>
        <begin position="1"/>
        <end position="19"/>
    </location>
</feature>
<evidence type="ECO:0000259" key="2">
    <source>
        <dbReference type="Pfam" id="PF10283"/>
    </source>
</evidence>
<evidence type="ECO:0000256" key="1">
    <source>
        <dbReference type="SAM" id="MobiDB-lite"/>
    </source>
</evidence>
<feature type="compositionally biased region" description="Low complexity" evidence="1">
    <location>
        <begin position="74"/>
        <end position="96"/>
    </location>
</feature>
<accession>B4JRU8</accession>
<evidence type="ECO:0000313" key="3">
    <source>
        <dbReference type="EMBL" id="EDV94488.1"/>
    </source>
</evidence>
<dbReference type="GO" id="GO:0008408">
    <property type="term" value="F:3'-5' exonuclease activity"/>
    <property type="evidence" value="ECO:0007669"/>
    <property type="project" value="InterPro"/>
</dbReference>
<dbReference type="Proteomes" id="UP000001070">
    <property type="component" value="Unassembled WGS sequence"/>
</dbReference>
<feature type="region of interest" description="Disordered" evidence="1">
    <location>
        <begin position="1"/>
        <end position="105"/>
    </location>
</feature>
<dbReference type="AlphaFoldDB" id="B4JRU8"/>